<dbReference type="AlphaFoldDB" id="A0A517LU47"/>
<feature type="region of interest" description="Disordered" evidence="1">
    <location>
        <begin position="103"/>
        <end position="124"/>
    </location>
</feature>
<feature type="compositionally biased region" description="Low complexity" evidence="1">
    <location>
        <begin position="114"/>
        <end position="124"/>
    </location>
</feature>
<name>A0A517LU47_9BACT</name>
<evidence type="ECO:0000313" key="3">
    <source>
        <dbReference type="EMBL" id="QDS86150.1"/>
    </source>
</evidence>
<accession>A0A517LU47</accession>
<dbReference type="OrthoDB" id="268362at2"/>
<dbReference type="RefSeq" id="WP_145341755.1">
    <property type="nucleotide sequence ID" value="NZ_CP036261.1"/>
</dbReference>
<organism evidence="3 4">
    <name type="scientific">Rosistilla ulvae</name>
    <dbReference type="NCBI Taxonomy" id="1930277"/>
    <lineage>
        <taxon>Bacteria</taxon>
        <taxon>Pseudomonadati</taxon>
        <taxon>Planctomycetota</taxon>
        <taxon>Planctomycetia</taxon>
        <taxon>Pirellulales</taxon>
        <taxon>Pirellulaceae</taxon>
        <taxon>Rosistilla</taxon>
    </lineage>
</organism>
<sequence precursor="true">MNFKKLANNSAAITATFALAMMTGCGSDGLPDDAAAVEGVVTYQGSPVADAVVTFRSQAGFSAVGKTAPDGRYQLSSASIPGGTKIGDYQVTVVKREKLENAMLTEDDPNYSGQQQQAAPQKPKYLVPERYSRPTTSGLEATVATGPNEINFDLTDD</sequence>
<keyword evidence="2" id="KW-0732">Signal</keyword>
<dbReference type="KEGG" id="ruv:EC9_03090"/>
<feature type="signal peptide" evidence="2">
    <location>
        <begin position="1"/>
        <end position="20"/>
    </location>
</feature>
<evidence type="ECO:0000256" key="1">
    <source>
        <dbReference type="SAM" id="MobiDB-lite"/>
    </source>
</evidence>
<dbReference type="Proteomes" id="UP000319557">
    <property type="component" value="Chromosome"/>
</dbReference>
<keyword evidence="4" id="KW-1185">Reference proteome</keyword>
<feature type="chain" id="PRO_5022053224" description="Carboxypeptidase regulatory-like domain-containing protein" evidence="2">
    <location>
        <begin position="21"/>
        <end position="157"/>
    </location>
</feature>
<reference evidence="3 4" key="1">
    <citation type="submission" date="2019-02" db="EMBL/GenBank/DDBJ databases">
        <title>Deep-cultivation of Planctomycetes and their phenomic and genomic characterization uncovers novel biology.</title>
        <authorList>
            <person name="Wiegand S."/>
            <person name="Jogler M."/>
            <person name="Boedeker C."/>
            <person name="Pinto D."/>
            <person name="Vollmers J."/>
            <person name="Rivas-Marin E."/>
            <person name="Kohn T."/>
            <person name="Peeters S.H."/>
            <person name="Heuer A."/>
            <person name="Rast P."/>
            <person name="Oberbeckmann S."/>
            <person name="Bunk B."/>
            <person name="Jeske O."/>
            <person name="Meyerdierks A."/>
            <person name="Storesund J.E."/>
            <person name="Kallscheuer N."/>
            <person name="Luecker S."/>
            <person name="Lage O.M."/>
            <person name="Pohl T."/>
            <person name="Merkel B.J."/>
            <person name="Hornburger P."/>
            <person name="Mueller R.-W."/>
            <person name="Bruemmer F."/>
            <person name="Labrenz M."/>
            <person name="Spormann A.M."/>
            <person name="Op den Camp H."/>
            <person name="Overmann J."/>
            <person name="Amann R."/>
            <person name="Jetten M.S.M."/>
            <person name="Mascher T."/>
            <person name="Medema M.H."/>
            <person name="Devos D.P."/>
            <person name="Kaster A.-K."/>
            <person name="Ovreas L."/>
            <person name="Rohde M."/>
            <person name="Galperin M.Y."/>
            <person name="Jogler C."/>
        </authorList>
    </citation>
    <scope>NUCLEOTIDE SEQUENCE [LARGE SCALE GENOMIC DNA]</scope>
    <source>
        <strain evidence="3 4">EC9</strain>
    </source>
</reference>
<dbReference type="EMBL" id="CP036261">
    <property type="protein sequence ID" value="QDS86150.1"/>
    <property type="molecule type" value="Genomic_DNA"/>
</dbReference>
<dbReference type="PROSITE" id="PS51257">
    <property type="entry name" value="PROKAR_LIPOPROTEIN"/>
    <property type="match status" value="1"/>
</dbReference>
<evidence type="ECO:0008006" key="5">
    <source>
        <dbReference type="Google" id="ProtNLM"/>
    </source>
</evidence>
<gene>
    <name evidence="3" type="ORF">EC9_03090</name>
</gene>
<proteinExistence type="predicted"/>
<evidence type="ECO:0000313" key="4">
    <source>
        <dbReference type="Proteomes" id="UP000319557"/>
    </source>
</evidence>
<evidence type="ECO:0000256" key="2">
    <source>
        <dbReference type="SAM" id="SignalP"/>
    </source>
</evidence>
<protein>
    <recommendedName>
        <fullName evidence="5">Carboxypeptidase regulatory-like domain-containing protein</fullName>
    </recommendedName>
</protein>